<dbReference type="Proteomes" id="UP000226079">
    <property type="component" value="Unassembled WGS sequence"/>
</dbReference>
<dbReference type="AlphaFoldDB" id="A0A2A9CPC2"/>
<proteinExistence type="predicted"/>
<dbReference type="EMBL" id="PDJC01000001">
    <property type="protein sequence ID" value="PFG16274.1"/>
    <property type="molecule type" value="Genomic_DNA"/>
</dbReference>
<comment type="caution">
    <text evidence="2">The sequence shown here is derived from an EMBL/GenBank/DDBJ whole genome shotgun (WGS) entry which is preliminary data.</text>
</comment>
<evidence type="ECO:0000256" key="1">
    <source>
        <dbReference type="SAM" id="Phobius"/>
    </source>
</evidence>
<protein>
    <submittedName>
        <fullName evidence="2">Uncharacterized protein</fullName>
    </submittedName>
</protein>
<keyword evidence="1" id="KW-0812">Transmembrane</keyword>
<organism evidence="2 3">
    <name type="scientific">Propionicimonas paludicola</name>
    <dbReference type="NCBI Taxonomy" id="185243"/>
    <lineage>
        <taxon>Bacteria</taxon>
        <taxon>Bacillati</taxon>
        <taxon>Actinomycetota</taxon>
        <taxon>Actinomycetes</taxon>
        <taxon>Propionibacteriales</taxon>
        <taxon>Nocardioidaceae</taxon>
        <taxon>Propionicimonas</taxon>
    </lineage>
</organism>
<evidence type="ECO:0000313" key="2">
    <source>
        <dbReference type="EMBL" id="PFG16274.1"/>
    </source>
</evidence>
<keyword evidence="3" id="KW-1185">Reference proteome</keyword>
<dbReference type="OrthoDB" id="177147at2"/>
<keyword evidence="1" id="KW-1133">Transmembrane helix</keyword>
<sequence length="838" mass="86996">MGEVASSYVSVYPKIVPQFGAQLQTQMAGATRGAFGQIDKQSESAGSNAGKKFGDRFRGVATTLVAAVGIHAIGDLVKSSVDSFAELQDSTAAAAVIFGDSMGEIADQSETAAEKIGLSKQQVINAANTFGTYGKSANLAGHDLAKFSTDMTQLAGDMASFKGTSTEQAVEAVGAAMRGEMEPIRAYGVMLDDATLRSEAMRMGLIKTSKEALTPQQKILAAQAAILKQTTDAQGDYARTADSTANTAKTLAAKSADLSAELGEKLAPAITAAKAAGIDFLTWVDANQRALVPLVGTVGALAAALAGFVGVARGIEALKSAKETVDGLRASFDGLSIGARGAISIAGGVGAVLTVASIGYGIWAKANADAEQQVKDLTEAIKADSGELGKNTRAYVANALQKNGVLDAARKLAISGDTMVSAALGEADAVAEVNRAYEQQKTTIGWRLQYMEDEKKGTLESRDAYFESKDALVDAADAYNLIQSNVAALRPNLQKATEQEQQFNQAVGETTPAATSAATASKDLADGTQNAGAAAQGASSALDAYTESITKNYKAQLALRGDQRDLESAIDDATATLWKSAGVTDKMIDKHGKLTASGQKLVDEYTKSGNVFDIHSEKGRNNSEALDKIAVAGLGLVDGLKAVQAPADKVAAQMDASRKKFLDAAHAMGMGKTEAEKLANKLGLIKGKNVEVTIDTKWIGDTKKTFKVGGVGRFQVGFSAAGGGPVPESLGVRGIDSVPSLLMPDEHVLTVSDVQKVGGHQAVFRMRKAIQSGQLRFADGGPVPPASAPSAGGAEWASMPTIKNEFYGVDMDQADRISAAIMDKVATESRRRAMGLAA</sequence>
<reference evidence="2 3" key="1">
    <citation type="submission" date="2017-10" db="EMBL/GenBank/DDBJ databases">
        <title>Sequencing the genomes of 1000 actinobacteria strains.</title>
        <authorList>
            <person name="Klenk H.-P."/>
        </authorList>
    </citation>
    <scope>NUCLEOTIDE SEQUENCE [LARGE SCALE GENOMIC DNA]</scope>
    <source>
        <strain evidence="2 3">DSM 15597</strain>
    </source>
</reference>
<dbReference type="RefSeq" id="WP_098459829.1">
    <property type="nucleotide sequence ID" value="NZ_PDJC01000001.1"/>
</dbReference>
<gene>
    <name evidence="2" type="ORF">ATK74_0808</name>
</gene>
<feature type="transmembrane region" description="Helical" evidence="1">
    <location>
        <begin position="342"/>
        <end position="363"/>
    </location>
</feature>
<evidence type="ECO:0000313" key="3">
    <source>
        <dbReference type="Proteomes" id="UP000226079"/>
    </source>
</evidence>
<name>A0A2A9CPC2_9ACTN</name>
<feature type="transmembrane region" description="Helical" evidence="1">
    <location>
        <begin position="290"/>
        <end position="312"/>
    </location>
</feature>
<accession>A0A2A9CPC2</accession>
<keyword evidence="1" id="KW-0472">Membrane</keyword>